<gene>
    <name evidence="1" type="ORF">ACFQKB_08330</name>
</gene>
<protein>
    <submittedName>
        <fullName evidence="1">Uncharacterized protein</fullName>
    </submittedName>
</protein>
<proteinExistence type="predicted"/>
<organism evidence="1 2">
    <name type="scientific">Actinomadura yumaensis</name>
    <dbReference type="NCBI Taxonomy" id="111807"/>
    <lineage>
        <taxon>Bacteria</taxon>
        <taxon>Bacillati</taxon>
        <taxon>Actinomycetota</taxon>
        <taxon>Actinomycetes</taxon>
        <taxon>Streptosporangiales</taxon>
        <taxon>Thermomonosporaceae</taxon>
        <taxon>Actinomadura</taxon>
    </lineage>
</organism>
<evidence type="ECO:0000313" key="1">
    <source>
        <dbReference type="EMBL" id="MFC6879771.1"/>
    </source>
</evidence>
<reference evidence="2" key="1">
    <citation type="journal article" date="2019" name="Int. J. Syst. Evol. Microbiol.">
        <title>The Global Catalogue of Microorganisms (GCM) 10K type strain sequencing project: providing services to taxonomists for standard genome sequencing and annotation.</title>
        <authorList>
            <consortium name="The Broad Institute Genomics Platform"/>
            <consortium name="The Broad Institute Genome Sequencing Center for Infectious Disease"/>
            <person name="Wu L."/>
            <person name="Ma J."/>
        </authorList>
    </citation>
    <scope>NUCLEOTIDE SEQUENCE [LARGE SCALE GENOMIC DNA]</scope>
    <source>
        <strain evidence="2">JCM 3369</strain>
    </source>
</reference>
<dbReference type="EMBL" id="JBHSXS010000003">
    <property type="protein sequence ID" value="MFC6879771.1"/>
    <property type="molecule type" value="Genomic_DNA"/>
</dbReference>
<dbReference type="RefSeq" id="WP_160821711.1">
    <property type="nucleotide sequence ID" value="NZ_JBHSXE010000001.1"/>
</dbReference>
<comment type="caution">
    <text evidence="1">The sequence shown here is derived from an EMBL/GenBank/DDBJ whole genome shotgun (WGS) entry which is preliminary data.</text>
</comment>
<accession>A0ABW2CGL8</accession>
<name>A0ABW2CGL8_9ACTN</name>
<evidence type="ECO:0000313" key="2">
    <source>
        <dbReference type="Proteomes" id="UP001596380"/>
    </source>
</evidence>
<sequence length="75" mass="7756">MGADGMMKVCRVTGRISREERNPFTGLRASEAAPDPEFRAGLRERLVSAAADRGLAAAAAGRAPAGSDDVRGRAG</sequence>
<keyword evidence="2" id="KW-1185">Reference proteome</keyword>
<dbReference type="Proteomes" id="UP001596380">
    <property type="component" value="Unassembled WGS sequence"/>
</dbReference>